<evidence type="ECO:0000313" key="1">
    <source>
        <dbReference type="EMBL" id="RXJ51099.1"/>
    </source>
</evidence>
<name>A0A4Q0XL95_9FLAO</name>
<sequence>MLFNHQRNPETYDIYKAITAYKNELLQRYLSWGKAFSINKTYRLCHENKSILTFSHRIDGWANPVYQLTTNFSVEIKTNFGYGHSSYFYTKLKYKNIEITPFSEWVDYEFAKYSEIIRYTRTHLLENKYWYEAMQFAKDACNLSMTNEVKFVEKYVIEECEKMVSGIEEVFNKDNFLFKSRKEDSYKVDKKGHGLVEFRGEKISGALDFISKIIEFEYVASMKSFINRIEACNKKIQPILFEESNVLKAKISNLQDDKSALQPTYQKALADSQIYQKERNILQKEMISRGQLVFEKIDVEKLNQQFNKNHPGYNMFKDEYIKITNAFNTLCDQISKLNKVYNNINTYNRKIEQYFGKLENNLRPK</sequence>
<proteinExistence type="predicted"/>
<dbReference type="RefSeq" id="WP_190246188.1">
    <property type="nucleotide sequence ID" value="NZ_SDDZ01000002.1"/>
</dbReference>
<keyword evidence="2" id="KW-1185">Reference proteome</keyword>
<accession>A0A4Q0XL95</accession>
<comment type="caution">
    <text evidence="1">The sequence shown here is derived from an EMBL/GenBank/DDBJ whole genome shotgun (WGS) entry which is preliminary data.</text>
</comment>
<gene>
    <name evidence="1" type="ORF">ESZ48_04270</name>
</gene>
<evidence type="ECO:0000313" key="2">
    <source>
        <dbReference type="Proteomes" id="UP000289792"/>
    </source>
</evidence>
<dbReference type="Proteomes" id="UP000289792">
    <property type="component" value="Unassembled WGS sequence"/>
</dbReference>
<organism evidence="1 2">
    <name type="scientific">Gelidibacter gilvus</name>
    <dbReference type="NCBI Taxonomy" id="59602"/>
    <lineage>
        <taxon>Bacteria</taxon>
        <taxon>Pseudomonadati</taxon>
        <taxon>Bacteroidota</taxon>
        <taxon>Flavobacteriia</taxon>
        <taxon>Flavobacteriales</taxon>
        <taxon>Flavobacteriaceae</taxon>
        <taxon>Gelidibacter</taxon>
    </lineage>
</organism>
<reference evidence="1 2" key="1">
    <citation type="submission" date="2019-01" db="EMBL/GenBank/DDBJ databases">
        <title>Genome sequence of the Antarctic species Gelidibacter gilvus ACAM 158(T).</title>
        <authorList>
            <person name="Bowman J.P."/>
        </authorList>
    </citation>
    <scope>NUCLEOTIDE SEQUENCE [LARGE SCALE GENOMIC DNA]</scope>
    <source>
        <strain evidence="1 2">IC158</strain>
    </source>
</reference>
<dbReference type="EMBL" id="SDDZ01000002">
    <property type="protein sequence ID" value="RXJ51099.1"/>
    <property type="molecule type" value="Genomic_DNA"/>
</dbReference>
<protein>
    <submittedName>
        <fullName evidence="1">Uncharacterized protein</fullName>
    </submittedName>
</protein>
<dbReference type="AlphaFoldDB" id="A0A4Q0XL95"/>